<organism evidence="1 2">
    <name type="scientific">Lentinula aff. lateritia</name>
    <dbReference type="NCBI Taxonomy" id="2804960"/>
    <lineage>
        <taxon>Eukaryota</taxon>
        <taxon>Fungi</taxon>
        <taxon>Dikarya</taxon>
        <taxon>Basidiomycota</taxon>
        <taxon>Agaricomycotina</taxon>
        <taxon>Agaricomycetes</taxon>
        <taxon>Agaricomycetidae</taxon>
        <taxon>Agaricales</taxon>
        <taxon>Marasmiineae</taxon>
        <taxon>Omphalotaceae</taxon>
        <taxon>Lentinula</taxon>
    </lineage>
</organism>
<keyword evidence="2" id="KW-1185">Reference proteome</keyword>
<comment type="caution">
    <text evidence="1">The sequence shown here is derived from an EMBL/GenBank/DDBJ whole genome shotgun (WGS) entry which is preliminary data.</text>
</comment>
<evidence type="ECO:0000313" key="2">
    <source>
        <dbReference type="Proteomes" id="UP001163835"/>
    </source>
</evidence>
<name>A0ACC1TMJ4_9AGAR</name>
<proteinExistence type="predicted"/>
<sequence length="149" mass="15977">MAYRNAHGKKRIGTISWASHVFYSGSGETSASLVPNRSKSLEVTKVRFAVSNRVPDGGVHASILTSGGNDSKICIWDLRGSTRDTSLTTASNSAASSISSGGQQVTSGIHYMHLKKAAVKGLAWNPGVWRGCSGSMYSDLEYCYRENVE</sequence>
<accession>A0ACC1TMJ4</accession>
<dbReference type="EMBL" id="MU795500">
    <property type="protein sequence ID" value="KAJ3805952.1"/>
    <property type="molecule type" value="Genomic_DNA"/>
</dbReference>
<protein>
    <submittedName>
        <fullName evidence="1">Uncharacterized protein</fullName>
    </submittedName>
</protein>
<gene>
    <name evidence="1" type="ORF">F5876DRAFT_69351</name>
</gene>
<dbReference type="Proteomes" id="UP001163835">
    <property type="component" value="Unassembled WGS sequence"/>
</dbReference>
<reference evidence="1" key="1">
    <citation type="submission" date="2022-09" db="EMBL/GenBank/DDBJ databases">
        <title>A Global Phylogenomic Analysis of the Shiitake Genus Lentinula.</title>
        <authorList>
            <consortium name="DOE Joint Genome Institute"/>
            <person name="Sierra-Patev S."/>
            <person name="Min B."/>
            <person name="Naranjo-Ortiz M."/>
            <person name="Looney B."/>
            <person name="Konkel Z."/>
            <person name="Slot J.C."/>
            <person name="Sakamoto Y."/>
            <person name="Steenwyk J.L."/>
            <person name="Rokas A."/>
            <person name="Carro J."/>
            <person name="Camarero S."/>
            <person name="Ferreira P."/>
            <person name="Molpeceres G."/>
            <person name="Ruiz-Duenas F.J."/>
            <person name="Serrano A."/>
            <person name="Henrissat B."/>
            <person name="Drula E."/>
            <person name="Hughes K.W."/>
            <person name="Mata J.L."/>
            <person name="Ishikawa N.K."/>
            <person name="Vargas-Isla R."/>
            <person name="Ushijima S."/>
            <person name="Smith C.A."/>
            <person name="Ahrendt S."/>
            <person name="Andreopoulos W."/>
            <person name="He G."/>
            <person name="Labutti K."/>
            <person name="Lipzen A."/>
            <person name="Ng V."/>
            <person name="Riley R."/>
            <person name="Sandor L."/>
            <person name="Barry K."/>
            <person name="Martinez A.T."/>
            <person name="Xiao Y."/>
            <person name="Gibbons J.G."/>
            <person name="Terashima K."/>
            <person name="Grigoriev I.V."/>
            <person name="Hibbett D.S."/>
        </authorList>
    </citation>
    <scope>NUCLEOTIDE SEQUENCE</scope>
    <source>
        <strain evidence="1">TMI1499</strain>
    </source>
</reference>
<evidence type="ECO:0000313" key="1">
    <source>
        <dbReference type="EMBL" id="KAJ3805952.1"/>
    </source>
</evidence>